<keyword evidence="5 7" id="KW-0472">Membrane</keyword>
<sequence>MDIYSLSYKNLHRNKWRNISTVLRISFGVLVLTILLSSGLGINSALKQVQNVTGDVFSDSQDQSKTGIASLLSSTKDYINSVLGTSFTNSEFVGGIKNILMNLIYFLDFIASIILLVGLLGILNTMNINLLERRREIALLKVMGFTENQIIFSTILEAGLLGLIGGLIGTTVGVLGIVFVSGIIKFDQIFILVPWWLPVMVLALTTVLSMVIALYPAFYECKKDILPALRYE</sequence>
<organism evidence="9 10">
    <name type="scientific">Methanobacterium paludis (strain DSM 25820 / JCM 18151 / SWAN1)</name>
    <dbReference type="NCBI Taxonomy" id="868131"/>
    <lineage>
        <taxon>Archaea</taxon>
        <taxon>Methanobacteriati</taxon>
        <taxon>Methanobacteriota</taxon>
        <taxon>Methanomada group</taxon>
        <taxon>Methanobacteria</taxon>
        <taxon>Methanobacteriales</taxon>
        <taxon>Methanobacteriaceae</taxon>
        <taxon>Methanobacterium</taxon>
    </lineage>
</organism>
<protein>
    <recommendedName>
        <fullName evidence="8">ABC3 transporter permease C-terminal domain-containing protein</fullName>
    </recommendedName>
</protein>
<evidence type="ECO:0000313" key="10">
    <source>
        <dbReference type="Proteomes" id="UP000009231"/>
    </source>
</evidence>
<dbReference type="EMBL" id="CP002772">
    <property type="protein sequence ID" value="AEG19263.1"/>
    <property type="molecule type" value="Genomic_DNA"/>
</dbReference>
<dbReference type="eggNOG" id="arCOG02312">
    <property type="taxonomic scope" value="Archaea"/>
</dbReference>
<proteinExistence type="inferred from homology"/>
<evidence type="ECO:0000256" key="1">
    <source>
        <dbReference type="ARBA" id="ARBA00004651"/>
    </source>
</evidence>
<keyword evidence="10" id="KW-1185">Reference proteome</keyword>
<keyword evidence="2" id="KW-1003">Cell membrane</keyword>
<dbReference type="Pfam" id="PF02687">
    <property type="entry name" value="FtsX"/>
    <property type="match status" value="1"/>
</dbReference>
<dbReference type="PANTHER" id="PTHR30572:SF4">
    <property type="entry name" value="ABC TRANSPORTER PERMEASE YTRF"/>
    <property type="match status" value="1"/>
</dbReference>
<evidence type="ECO:0000256" key="4">
    <source>
        <dbReference type="ARBA" id="ARBA00022989"/>
    </source>
</evidence>
<keyword evidence="4 7" id="KW-1133">Transmembrane helix</keyword>
<dbReference type="GO" id="GO:0005886">
    <property type="term" value="C:plasma membrane"/>
    <property type="evidence" value="ECO:0007669"/>
    <property type="project" value="UniProtKB-SubCell"/>
</dbReference>
<dbReference type="RefSeq" id="WP_013826762.1">
    <property type="nucleotide sequence ID" value="NC_015574.1"/>
</dbReference>
<accession>F6D4Y4</accession>
<dbReference type="HOGENOM" id="CLU_1192641_0_0_2"/>
<feature type="transmembrane region" description="Helical" evidence="7">
    <location>
        <begin position="195"/>
        <end position="218"/>
    </location>
</feature>
<dbReference type="InterPro" id="IPR050250">
    <property type="entry name" value="Macrolide_Exporter_MacB"/>
</dbReference>
<evidence type="ECO:0000259" key="8">
    <source>
        <dbReference type="Pfam" id="PF02687"/>
    </source>
</evidence>
<dbReference type="InterPro" id="IPR003838">
    <property type="entry name" value="ABC3_permease_C"/>
</dbReference>
<evidence type="ECO:0000256" key="6">
    <source>
        <dbReference type="ARBA" id="ARBA00038076"/>
    </source>
</evidence>
<feature type="transmembrane region" description="Helical" evidence="7">
    <location>
        <begin position="103"/>
        <end position="130"/>
    </location>
</feature>
<dbReference type="KEGG" id="mew:MSWAN_2256"/>
<evidence type="ECO:0000256" key="2">
    <source>
        <dbReference type="ARBA" id="ARBA00022475"/>
    </source>
</evidence>
<evidence type="ECO:0000256" key="5">
    <source>
        <dbReference type="ARBA" id="ARBA00023136"/>
    </source>
</evidence>
<comment type="similarity">
    <text evidence="6">Belongs to the ABC-4 integral membrane protein family.</text>
</comment>
<evidence type="ECO:0000256" key="7">
    <source>
        <dbReference type="SAM" id="Phobius"/>
    </source>
</evidence>
<evidence type="ECO:0000256" key="3">
    <source>
        <dbReference type="ARBA" id="ARBA00022692"/>
    </source>
</evidence>
<feature type="domain" description="ABC3 transporter permease C-terminal" evidence="8">
    <location>
        <begin position="109"/>
        <end position="220"/>
    </location>
</feature>
<comment type="subcellular location">
    <subcellularLocation>
        <location evidence="1">Cell membrane</location>
        <topology evidence="1">Multi-pass membrane protein</topology>
    </subcellularLocation>
</comment>
<evidence type="ECO:0000313" key="9">
    <source>
        <dbReference type="EMBL" id="AEG19263.1"/>
    </source>
</evidence>
<dbReference type="OrthoDB" id="71161at2157"/>
<reference evidence="9 10" key="1">
    <citation type="journal article" date="2014" name="Int. J. Syst. Evol. Microbiol.">
        <title>Methanobacterium paludis sp. nov. and a novel strain of Methanobacterium lacus isolated from northern peatlands.</title>
        <authorList>
            <person name="Cadillo-Quiroz H."/>
            <person name="Brauer S.L."/>
            <person name="Goodson N."/>
            <person name="Yavitt J.B."/>
            <person name="Zinder S.H."/>
        </authorList>
    </citation>
    <scope>NUCLEOTIDE SEQUENCE [LARGE SCALE GENOMIC DNA]</scope>
    <source>
        <strain evidence="10">DSM 25820 / JCM 18151 / SWAN1</strain>
    </source>
</reference>
<feature type="transmembrane region" description="Helical" evidence="7">
    <location>
        <begin position="21"/>
        <end position="42"/>
    </location>
</feature>
<feature type="transmembrane region" description="Helical" evidence="7">
    <location>
        <begin position="150"/>
        <end position="183"/>
    </location>
</feature>
<dbReference type="STRING" id="868131.MSWAN_2256"/>
<dbReference type="GO" id="GO:0022857">
    <property type="term" value="F:transmembrane transporter activity"/>
    <property type="evidence" value="ECO:0007669"/>
    <property type="project" value="TreeGrafter"/>
</dbReference>
<dbReference type="GeneID" id="10669781"/>
<keyword evidence="3 7" id="KW-0812">Transmembrane</keyword>
<dbReference type="AlphaFoldDB" id="F6D4Y4"/>
<dbReference type="Proteomes" id="UP000009231">
    <property type="component" value="Chromosome"/>
</dbReference>
<name>F6D4Y4_METPW</name>
<gene>
    <name evidence="9" type="ordered locus">MSWAN_2256</name>
</gene>
<dbReference type="PANTHER" id="PTHR30572">
    <property type="entry name" value="MEMBRANE COMPONENT OF TRANSPORTER-RELATED"/>
    <property type="match status" value="1"/>
</dbReference>